<dbReference type="GO" id="GO:0004476">
    <property type="term" value="F:mannose-6-phosphate isomerase activity"/>
    <property type="evidence" value="ECO:0007669"/>
    <property type="project" value="UniProtKB-EC"/>
</dbReference>
<evidence type="ECO:0000256" key="4">
    <source>
        <dbReference type="PIRSR" id="PIRSR036894-2"/>
    </source>
</evidence>
<keyword evidence="1 3" id="KW-0479">Metal-binding</keyword>
<keyword evidence="7" id="KW-1185">Reference proteome</keyword>
<sequence>MFEKESPYPLQFRPLIKQTLWGGCKLGQLLGKPIGDEQNYAESWEIVDHGQDQSVVENGPLAGQTLSGLIQNDAAWTLGSSSKEAKFPLLLKYLDCNRVLSVQVHPDDAYGATMEVPDRGKTEAWYVVDAEPESLIYAGLKSGVDRDALAAAMAAGETDRVLHSFHPSRGDCVFIPAGTVHALGAGLVIAEIQQSSDTTFRLFDWNRVGADGNPRPLHIEQSLAVTDYESGPVEALQSDPSASGWQQLVACDKFVLSSLENGSGVVGGDGRFHILTVPIGTATLTTDDASIQLRRGQSLLLPAAMPECSIAVHADSTVLRAE</sequence>
<evidence type="ECO:0000313" key="7">
    <source>
        <dbReference type="Proteomes" id="UP000319004"/>
    </source>
</evidence>
<dbReference type="Gene3D" id="2.60.120.10">
    <property type="entry name" value="Jelly Rolls"/>
    <property type="match status" value="2"/>
</dbReference>
<keyword evidence="6" id="KW-0413">Isomerase</keyword>
<protein>
    <submittedName>
        <fullName evidence="6">Mannose-6-phosphate isomerase YvyI</fullName>
        <ecNumber evidence="6">5.3.1.8</ecNumber>
    </submittedName>
</protein>
<dbReference type="InterPro" id="IPR046457">
    <property type="entry name" value="PMI_typeI_cat"/>
</dbReference>
<dbReference type="Pfam" id="PF20511">
    <property type="entry name" value="PMI_typeI_cat"/>
    <property type="match status" value="1"/>
</dbReference>
<comment type="cofactor">
    <cofactor evidence="3">
        <name>Zn(2+)</name>
        <dbReference type="ChEBI" id="CHEBI:29105"/>
    </cofactor>
    <text evidence="3">Binds 1 zinc ion per subunit.</text>
</comment>
<dbReference type="InterPro" id="IPR014628">
    <property type="entry name" value="Man6P_isomerase_Firm_short"/>
</dbReference>
<organism evidence="6 7">
    <name type="scientific">Stieleria neptunia</name>
    <dbReference type="NCBI Taxonomy" id="2527979"/>
    <lineage>
        <taxon>Bacteria</taxon>
        <taxon>Pseudomonadati</taxon>
        <taxon>Planctomycetota</taxon>
        <taxon>Planctomycetia</taxon>
        <taxon>Pirellulales</taxon>
        <taxon>Pirellulaceae</taxon>
        <taxon>Stieleria</taxon>
    </lineage>
</organism>
<dbReference type="EC" id="5.3.1.8" evidence="6"/>
<feature type="binding site" evidence="3">
    <location>
        <position position="105"/>
    </location>
    <ligand>
        <name>Zn(2+)</name>
        <dbReference type="ChEBI" id="CHEBI:29105"/>
    </ligand>
</feature>
<evidence type="ECO:0000259" key="5">
    <source>
        <dbReference type="Pfam" id="PF20511"/>
    </source>
</evidence>
<name>A0A518HP65_9BACT</name>
<reference evidence="6 7" key="1">
    <citation type="submission" date="2019-03" db="EMBL/GenBank/DDBJ databases">
        <title>Deep-cultivation of Planctomycetes and their phenomic and genomic characterization uncovers novel biology.</title>
        <authorList>
            <person name="Wiegand S."/>
            <person name="Jogler M."/>
            <person name="Boedeker C."/>
            <person name="Pinto D."/>
            <person name="Vollmers J."/>
            <person name="Rivas-Marin E."/>
            <person name="Kohn T."/>
            <person name="Peeters S.H."/>
            <person name="Heuer A."/>
            <person name="Rast P."/>
            <person name="Oberbeckmann S."/>
            <person name="Bunk B."/>
            <person name="Jeske O."/>
            <person name="Meyerdierks A."/>
            <person name="Storesund J.E."/>
            <person name="Kallscheuer N."/>
            <person name="Luecker S."/>
            <person name="Lage O.M."/>
            <person name="Pohl T."/>
            <person name="Merkel B.J."/>
            <person name="Hornburger P."/>
            <person name="Mueller R.-W."/>
            <person name="Bruemmer F."/>
            <person name="Labrenz M."/>
            <person name="Spormann A.M."/>
            <person name="Op den Camp H."/>
            <person name="Overmann J."/>
            <person name="Amann R."/>
            <person name="Jetten M.S.M."/>
            <person name="Mascher T."/>
            <person name="Medema M.H."/>
            <person name="Devos D.P."/>
            <person name="Kaster A.-K."/>
            <person name="Ovreas L."/>
            <person name="Rohde M."/>
            <person name="Galperin M.Y."/>
            <person name="Jogler C."/>
        </authorList>
    </citation>
    <scope>NUCLEOTIDE SEQUENCE [LARGE SCALE GENOMIC DNA]</scope>
    <source>
        <strain evidence="6 7">Enr13</strain>
    </source>
</reference>
<dbReference type="PIRSF" id="PIRSF036894">
    <property type="entry name" value="PMI_Firm_short"/>
    <property type="match status" value="1"/>
</dbReference>
<dbReference type="RefSeq" id="WP_145386213.1">
    <property type="nucleotide sequence ID" value="NZ_CP037423.1"/>
</dbReference>
<feature type="domain" description="Phosphomannose isomerase type I catalytic" evidence="5">
    <location>
        <begin position="13"/>
        <end position="115"/>
    </location>
</feature>
<evidence type="ECO:0000256" key="1">
    <source>
        <dbReference type="ARBA" id="ARBA00022723"/>
    </source>
</evidence>
<accession>A0A518HP65</accession>
<feature type="binding site" evidence="3">
    <location>
        <position position="123"/>
    </location>
    <ligand>
        <name>Zn(2+)</name>
        <dbReference type="ChEBI" id="CHEBI:29105"/>
    </ligand>
</feature>
<feature type="binding site" evidence="3">
    <location>
        <position position="181"/>
    </location>
    <ligand>
        <name>Zn(2+)</name>
        <dbReference type="ChEBI" id="CHEBI:29105"/>
    </ligand>
</feature>
<proteinExistence type="predicted"/>
<evidence type="ECO:0000256" key="3">
    <source>
        <dbReference type="PIRSR" id="PIRSR036894-1"/>
    </source>
</evidence>
<dbReference type="InterPro" id="IPR014710">
    <property type="entry name" value="RmlC-like_jellyroll"/>
</dbReference>
<evidence type="ECO:0000256" key="2">
    <source>
        <dbReference type="ARBA" id="ARBA00022833"/>
    </source>
</evidence>
<evidence type="ECO:0000313" key="6">
    <source>
        <dbReference type="EMBL" id="QDV42629.1"/>
    </source>
</evidence>
<dbReference type="SUPFAM" id="SSF51182">
    <property type="entry name" value="RmlC-like cupins"/>
    <property type="match status" value="1"/>
</dbReference>
<dbReference type="InterPro" id="IPR011051">
    <property type="entry name" value="RmlC_Cupin_sf"/>
</dbReference>
<dbReference type="AlphaFoldDB" id="A0A518HP65"/>
<dbReference type="PANTHER" id="PTHR42742">
    <property type="entry name" value="TRANSCRIPTIONAL REPRESSOR MPRA"/>
    <property type="match status" value="1"/>
</dbReference>
<dbReference type="OrthoDB" id="9808275at2"/>
<dbReference type="PANTHER" id="PTHR42742:SF3">
    <property type="entry name" value="FRUCTOKINASE"/>
    <property type="match status" value="1"/>
</dbReference>
<feature type="active site" evidence="4">
    <location>
        <position position="201"/>
    </location>
</feature>
<dbReference type="Proteomes" id="UP000319004">
    <property type="component" value="Chromosome"/>
</dbReference>
<keyword evidence="2 3" id="KW-0862">Zinc</keyword>
<dbReference type="GO" id="GO:0005975">
    <property type="term" value="P:carbohydrate metabolic process"/>
    <property type="evidence" value="ECO:0007669"/>
    <property type="project" value="InterPro"/>
</dbReference>
<dbReference type="GO" id="GO:0008270">
    <property type="term" value="F:zinc ion binding"/>
    <property type="evidence" value="ECO:0007669"/>
    <property type="project" value="InterPro"/>
</dbReference>
<gene>
    <name evidence="6" type="primary">yvyI</name>
    <name evidence="6" type="ORF">Enr13x_24780</name>
</gene>
<dbReference type="CDD" id="cd07010">
    <property type="entry name" value="cupin_PMI_type_I_N_bac"/>
    <property type="match status" value="1"/>
</dbReference>
<dbReference type="InterPro" id="IPR051804">
    <property type="entry name" value="Carb_Metab_Reg_Kinase/Isom"/>
</dbReference>
<dbReference type="EMBL" id="CP037423">
    <property type="protein sequence ID" value="QDV42629.1"/>
    <property type="molecule type" value="Genomic_DNA"/>
</dbReference>
<dbReference type="KEGG" id="snep:Enr13x_24780"/>